<gene>
    <name evidence="1" type="ORF">BJ138DRAFT_1097483</name>
</gene>
<comment type="caution">
    <text evidence="1">The sequence shown here is derived from an EMBL/GenBank/DDBJ whole genome shotgun (WGS) entry which is preliminary data.</text>
</comment>
<organism evidence="1 2">
    <name type="scientific">Hygrophoropsis aurantiaca</name>
    <dbReference type="NCBI Taxonomy" id="72124"/>
    <lineage>
        <taxon>Eukaryota</taxon>
        <taxon>Fungi</taxon>
        <taxon>Dikarya</taxon>
        <taxon>Basidiomycota</taxon>
        <taxon>Agaricomycotina</taxon>
        <taxon>Agaricomycetes</taxon>
        <taxon>Agaricomycetidae</taxon>
        <taxon>Boletales</taxon>
        <taxon>Coniophorineae</taxon>
        <taxon>Hygrophoropsidaceae</taxon>
        <taxon>Hygrophoropsis</taxon>
    </lineage>
</organism>
<protein>
    <submittedName>
        <fullName evidence="1">RNA dependent RNA polymerase-domain-containing protein</fullName>
    </submittedName>
</protein>
<name>A0ACB8ASG0_9AGAM</name>
<evidence type="ECO:0000313" key="2">
    <source>
        <dbReference type="Proteomes" id="UP000790377"/>
    </source>
</evidence>
<reference evidence="1" key="1">
    <citation type="journal article" date="2021" name="New Phytol.">
        <title>Evolutionary innovations through gain and loss of genes in the ectomycorrhizal Boletales.</title>
        <authorList>
            <person name="Wu G."/>
            <person name="Miyauchi S."/>
            <person name="Morin E."/>
            <person name="Kuo A."/>
            <person name="Drula E."/>
            <person name="Varga T."/>
            <person name="Kohler A."/>
            <person name="Feng B."/>
            <person name="Cao Y."/>
            <person name="Lipzen A."/>
            <person name="Daum C."/>
            <person name="Hundley H."/>
            <person name="Pangilinan J."/>
            <person name="Johnson J."/>
            <person name="Barry K."/>
            <person name="LaButti K."/>
            <person name="Ng V."/>
            <person name="Ahrendt S."/>
            <person name="Min B."/>
            <person name="Choi I.G."/>
            <person name="Park H."/>
            <person name="Plett J.M."/>
            <person name="Magnuson J."/>
            <person name="Spatafora J.W."/>
            <person name="Nagy L.G."/>
            <person name="Henrissat B."/>
            <person name="Grigoriev I.V."/>
            <person name="Yang Z.L."/>
            <person name="Xu J."/>
            <person name="Martin F.M."/>
        </authorList>
    </citation>
    <scope>NUCLEOTIDE SEQUENCE</scope>
    <source>
        <strain evidence="1">ATCC 28755</strain>
    </source>
</reference>
<dbReference type="Proteomes" id="UP000790377">
    <property type="component" value="Unassembled WGS sequence"/>
</dbReference>
<sequence>MDPMAGRRVHPKGVYRKRGEDLEAFATECWDESYDEQLEECDAALLVPAQAGLSMLRNPSSESLSSTQSTTYSGLEDITEIIQQAPEELCKHGFSSHSKTESTSGSSHVETSQSTVSSTDSSSSLPSSNEAGPSNPRKRKAGEIEGSPAFTAKNHKSNSESSNASPGLYVIAHARHLQAFFDAKQISFGVQWLVARLSTLDQKNRVNYDQINIPDIQKLQGSNEAAAPQTINILRQSVSPETAKEMQGFFAREIAATAPWRELDMEHEITLSKSTFDGFHRQSDGWYGGKVQFTAVLRDDSKTNKKPCYRIQLNWPEVGPSTRFKRQFGSKNFVRVQIPKSINAGDNGLVTFFSQRFVICGMVYRAFYAKDNNVFLVATDELAPDMSALPQHANPRPPGFMDFLNWHNPIEENLSQSMAKWATRFALGLSNSVPGIQFEKSNIFRIADEVHGDSDMTDGCGYINRTALKTLQQMFDWEFCPTAIQCRIAGAKGLLLLHPESSANAAAHPRIWLRDSQIKVAFPTQRPLSAGHLTIDVLRAAHLHTPSRLSAETIINLAENGVPHQVFIDLVKRGLDALVDALLDWDSPDAMYRLWYAVARSGHVFPARLAREAGGEARAKGYSSKDAEDEEDEDEPDEDLDRPRSAAWWGDEVSGCPSSLEETVMAFLDAGFTPGECPILADKIRHIIRTSVENYVQRYRLDVPMSLIAWIVPDPTGLLAHDEVHIISRDCRFLTEDGTQTNIILGDVLPQLTRHPCKLPTDTQKVRAVEKRELRHYTDVIVCSIQGMRRFADLLAGGAYPTHISHTPTDHPIPTGDYDGDKAIAIWDPTIVKPFTNANLRYSHPPPNFIADNFVQNSLRAKTFWDDHKHTAPECIIAGMQPFLLSGLRDTSLVGRYSNFHDLAMYLKGYSDPETIRLAYMFCHVLDAPKTGLVVIPQVHKSDGAAYQKRSPAWKETAADSERQQNRNTTHPRRPGTLPKFIMDKIFAGAVAYRDVKLKQMSDVFASRASEARDATLVKPWEDALERARKVRGAAYPDSSNAYVSTAMDAELERIRVHVDRIREEHAHKVGSASKFTGYKIEHRQDILRGVARDFAFAPPAEAFLVFSAEQVATLKASYAYASSNLTHRFPWDVAMRELGSIKARSLGPFKTVRLGFYERFTLKQSSYRSS</sequence>
<evidence type="ECO:0000313" key="1">
    <source>
        <dbReference type="EMBL" id="KAH7915886.1"/>
    </source>
</evidence>
<keyword evidence="2" id="KW-1185">Reference proteome</keyword>
<proteinExistence type="predicted"/>
<accession>A0ACB8ASG0</accession>
<dbReference type="EMBL" id="MU267595">
    <property type="protein sequence ID" value="KAH7915886.1"/>
    <property type="molecule type" value="Genomic_DNA"/>
</dbReference>